<keyword evidence="2 5" id="KW-0238">DNA-binding</keyword>
<feature type="domain" description="HTH araC/xylS-type" evidence="4">
    <location>
        <begin position="236"/>
        <end position="334"/>
    </location>
</feature>
<keyword evidence="1" id="KW-0805">Transcription regulation</keyword>
<evidence type="ECO:0000256" key="1">
    <source>
        <dbReference type="ARBA" id="ARBA00023015"/>
    </source>
</evidence>
<dbReference type="Proteomes" id="UP000530412">
    <property type="component" value="Unassembled WGS sequence"/>
</dbReference>
<dbReference type="GO" id="GO:0000976">
    <property type="term" value="F:transcription cis-regulatory region binding"/>
    <property type="evidence" value="ECO:0007669"/>
    <property type="project" value="TreeGrafter"/>
</dbReference>
<dbReference type="GO" id="GO:0005829">
    <property type="term" value="C:cytosol"/>
    <property type="evidence" value="ECO:0007669"/>
    <property type="project" value="TreeGrafter"/>
</dbReference>
<organism evidence="5 6">
    <name type="scientific">Streptomyces calvus</name>
    <dbReference type="NCBI Taxonomy" id="67282"/>
    <lineage>
        <taxon>Bacteria</taxon>
        <taxon>Bacillati</taxon>
        <taxon>Actinomycetota</taxon>
        <taxon>Actinomycetes</taxon>
        <taxon>Kitasatosporales</taxon>
        <taxon>Streptomycetaceae</taxon>
        <taxon>Streptomyces</taxon>
    </lineage>
</organism>
<dbReference type="InterPro" id="IPR032687">
    <property type="entry name" value="AraC-type_N"/>
</dbReference>
<keyword evidence="3" id="KW-0804">Transcription</keyword>
<evidence type="ECO:0000313" key="5">
    <source>
        <dbReference type="EMBL" id="MBA8944475.1"/>
    </source>
</evidence>
<dbReference type="AlphaFoldDB" id="A0AA40VG92"/>
<dbReference type="Pfam" id="PF12833">
    <property type="entry name" value="HTH_18"/>
    <property type="match status" value="1"/>
</dbReference>
<dbReference type="PANTHER" id="PTHR47894:SF4">
    <property type="entry name" value="HTH-TYPE TRANSCRIPTIONAL REGULATOR GADX"/>
    <property type="match status" value="1"/>
</dbReference>
<dbReference type="PANTHER" id="PTHR47894">
    <property type="entry name" value="HTH-TYPE TRANSCRIPTIONAL REGULATOR GADX"/>
    <property type="match status" value="1"/>
</dbReference>
<dbReference type="SUPFAM" id="SSF46689">
    <property type="entry name" value="Homeodomain-like"/>
    <property type="match status" value="1"/>
</dbReference>
<evidence type="ECO:0000313" key="6">
    <source>
        <dbReference type="Proteomes" id="UP000530412"/>
    </source>
</evidence>
<comment type="caution">
    <text evidence="5">The sequence shown here is derived from an EMBL/GenBank/DDBJ whole genome shotgun (WGS) entry which is preliminary data.</text>
</comment>
<name>A0AA40VG92_9ACTN</name>
<accession>A0AA40VG92</accession>
<protein>
    <submittedName>
        <fullName evidence="5">AraC-like DNA-binding protein</fullName>
    </submittedName>
</protein>
<evidence type="ECO:0000259" key="4">
    <source>
        <dbReference type="PROSITE" id="PS01124"/>
    </source>
</evidence>
<evidence type="ECO:0000256" key="3">
    <source>
        <dbReference type="ARBA" id="ARBA00023163"/>
    </source>
</evidence>
<reference evidence="5 6" key="1">
    <citation type="submission" date="2020-08" db="EMBL/GenBank/DDBJ databases">
        <title>Genomic Encyclopedia of Type Strains, Phase III (KMG-III): the genomes of soil and plant-associated and newly described type strains.</title>
        <authorList>
            <person name="Whitman W."/>
        </authorList>
    </citation>
    <scope>NUCLEOTIDE SEQUENCE [LARGE SCALE GENOMIC DNA]</scope>
    <source>
        <strain evidence="5 6">CECT 3271</strain>
    </source>
</reference>
<dbReference type="Pfam" id="PF12625">
    <property type="entry name" value="Arabinose_bd"/>
    <property type="match status" value="1"/>
</dbReference>
<sequence length="348" mass="37447">MTPMIRAAGLRGFVPLVEQLGGDADRLLARFGVAPSVLESDEALIPITVNDLLLDGAAAELGCPDLGLRLAEAQDLTILGPLAVAVESSSTVSEALTLASRFMFVHSPALSIGVEADPWGRREVVALTYRKDLHESPYSPQAMELGLGLFHRIVVALTGDTAGLRSVEIAHQPLSPIRRYTGFFGADVKFGRPAAALRVERRLLDMQFGTADDTIRHLAVQHLAGRYPDPARKVSTHVRRAVAGNLGTGRPVITRVARLLAVHPRTLQRQLAAEGTSFEAVLDEVRREAAHRYITTTDLPLGAVTALVGFTEQSTLSHAVRRWFGASARELRRAARRGGGTGGPDVSR</sequence>
<dbReference type="PROSITE" id="PS01124">
    <property type="entry name" value="HTH_ARAC_FAMILY_2"/>
    <property type="match status" value="1"/>
</dbReference>
<dbReference type="SMART" id="SM00342">
    <property type="entry name" value="HTH_ARAC"/>
    <property type="match status" value="1"/>
</dbReference>
<dbReference type="GO" id="GO:0003700">
    <property type="term" value="F:DNA-binding transcription factor activity"/>
    <property type="evidence" value="ECO:0007669"/>
    <property type="project" value="InterPro"/>
</dbReference>
<dbReference type="InterPro" id="IPR009057">
    <property type="entry name" value="Homeodomain-like_sf"/>
</dbReference>
<dbReference type="Gene3D" id="1.10.10.60">
    <property type="entry name" value="Homeodomain-like"/>
    <property type="match status" value="1"/>
</dbReference>
<dbReference type="InterPro" id="IPR018060">
    <property type="entry name" value="HTH_AraC"/>
</dbReference>
<evidence type="ECO:0000256" key="2">
    <source>
        <dbReference type="ARBA" id="ARBA00023125"/>
    </source>
</evidence>
<gene>
    <name evidence="5" type="ORF">FHS33_002913</name>
</gene>
<proteinExistence type="predicted"/>
<dbReference type="EMBL" id="JACJIE010000005">
    <property type="protein sequence ID" value="MBA8944475.1"/>
    <property type="molecule type" value="Genomic_DNA"/>
</dbReference>